<accession>A0AAD2JYI4</accession>
<feature type="compositionally biased region" description="Basic and acidic residues" evidence="1">
    <location>
        <begin position="300"/>
        <end position="315"/>
    </location>
</feature>
<dbReference type="EMBL" id="CAVNYO010000138">
    <property type="protein sequence ID" value="CAK5268977.1"/>
    <property type="molecule type" value="Genomic_DNA"/>
</dbReference>
<feature type="compositionally biased region" description="Basic residues" evidence="1">
    <location>
        <begin position="56"/>
        <end position="72"/>
    </location>
</feature>
<feature type="compositionally biased region" description="Basic and acidic residues" evidence="1">
    <location>
        <begin position="276"/>
        <end position="293"/>
    </location>
</feature>
<organism evidence="2 3">
    <name type="scientific">Mycena citricolor</name>
    <dbReference type="NCBI Taxonomy" id="2018698"/>
    <lineage>
        <taxon>Eukaryota</taxon>
        <taxon>Fungi</taxon>
        <taxon>Dikarya</taxon>
        <taxon>Basidiomycota</taxon>
        <taxon>Agaricomycotina</taxon>
        <taxon>Agaricomycetes</taxon>
        <taxon>Agaricomycetidae</taxon>
        <taxon>Agaricales</taxon>
        <taxon>Marasmiineae</taxon>
        <taxon>Mycenaceae</taxon>
        <taxon>Mycena</taxon>
    </lineage>
</organism>
<sequence length="352" mass="41362">MQIPFIYSPIERPDDHALPPRPRIAPGPRRLRLDHRKRQPGVHLVRNTGMHRRLVQRGRRTRSHPALRHRQPRQPGMGLLDVHEAGCRPAADHCLRRQVPRRRRRRAQQRHEAADLDVRRGKHEPAVDLRQGLHDAVGRDEPVHRPDRREHDARHAAAALDVRYAEHEPEVDGAPGPAAGLERPLERYLLHRRRRALPGRRVGRRRCRGRDRRLPRSRLQVRAAERQHHLDRPVARLLRPHHDLREQVPRRLRGLDRRWHEAADLDLRTGQPEPALLEHRRPDPVEGHEPVHRPDRRKPRGAEPDPDVGLRHQREPQPGVVCRSSRRLIWTFTSRSFHRTSLYVVVLSSYDN</sequence>
<keyword evidence="3" id="KW-1185">Reference proteome</keyword>
<proteinExistence type="predicted"/>
<dbReference type="AlphaFoldDB" id="A0AAD2JYI4"/>
<dbReference type="Proteomes" id="UP001295794">
    <property type="component" value="Unassembled WGS sequence"/>
</dbReference>
<comment type="caution">
    <text evidence="2">The sequence shown here is derived from an EMBL/GenBank/DDBJ whole genome shotgun (WGS) entry which is preliminary data.</text>
</comment>
<protein>
    <submittedName>
        <fullName evidence="2">Uncharacterized protein</fullName>
    </submittedName>
</protein>
<reference evidence="2" key="1">
    <citation type="submission" date="2023-11" db="EMBL/GenBank/DDBJ databases">
        <authorList>
            <person name="De Vega J J."/>
            <person name="De Vega J J."/>
        </authorList>
    </citation>
    <scope>NUCLEOTIDE SEQUENCE</scope>
</reference>
<name>A0AAD2JYI4_9AGAR</name>
<evidence type="ECO:0000313" key="3">
    <source>
        <dbReference type="Proteomes" id="UP001295794"/>
    </source>
</evidence>
<feature type="region of interest" description="Disordered" evidence="1">
    <location>
        <begin position="56"/>
        <end position="78"/>
    </location>
</feature>
<feature type="region of interest" description="Disordered" evidence="1">
    <location>
        <begin position="265"/>
        <end position="319"/>
    </location>
</feature>
<evidence type="ECO:0000313" key="2">
    <source>
        <dbReference type="EMBL" id="CAK5268977.1"/>
    </source>
</evidence>
<gene>
    <name evidence="2" type="ORF">MYCIT1_LOCUS12362</name>
</gene>
<evidence type="ECO:0000256" key="1">
    <source>
        <dbReference type="SAM" id="MobiDB-lite"/>
    </source>
</evidence>